<dbReference type="SUPFAM" id="SSF159245">
    <property type="entry name" value="AttH-like"/>
    <property type="match status" value="1"/>
</dbReference>
<keyword evidence="2" id="KW-1185">Reference proteome</keyword>
<dbReference type="AlphaFoldDB" id="A0A4Y8UH90"/>
<dbReference type="Proteomes" id="UP000298133">
    <property type="component" value="Unassembled WGS sequence"/>
</dbReference>
<organism evidence="1 2">
    <name type="scientific">Gammaproteobacteria bacterium LSUCC0057</name>
    <dbReference type="NCBI Taxonomy" id="2559237"/>
    <lineage>
        <taxon>Bacteria</taxon>
        <taxon>Pseudomonadati</taxon>
        <taxon>Pseudomonadota</taxon>
        <taxon>Gammaproteobacteria</taxon>
        <taxon>Cellvibrionales</taxon>
        <taxon>Porticoccaceae</taxon>
        <taxon>SAR92 clade</taxon>
    </lineage>
</organism>
<comment type="caution">
    <text evidence="1">The sequence shown here is derived from an EMBL/GenBank/DDBJ whole genome shotgun (WGS) entry which is preliminary data.</text>
</comment>
<protein>
    <recommendedName>
        <fullName evidence="3">AttH domain-containing protein</fullName>
    </recommendedName>
</protein>
<evidence type="ECO:0000313" key="1">
    <source>
        <dbReference type="EMBL" id="TFH67752.1"/>
    </source>
</evidence>
<evidence type="ECO:0008006" key="3">
    <source>
        <dbReference type="Google" id="ProtNLM"/>
    </source>
</evidence>
<evidence type="ECO:0000313" key="2">
    <source>
        <dbReference type="Proteomes" id="UP000298133"/>
    </source>
</evidence>
<reference evidence="1 2" key="1">
    <citation type="submission" date="2019-03" db="EMBL/GenBank/DDBJ databases">
        <title>Draft genome of Gammaproteobacteria bacterium LSUCC0057, a member of the SAR92 clade.</title>
        <authorList>
            <person name="Lanclos V.C."/>
            <person name="Doiron C."/>
            <person name="Henson M.W."/>
            <person name="Thrash J.C."/>
        </authorList>
    </citation>
    <scope>NUCLEOTIDE SEQUENCE [LARGE SCALE GENOMIC DNA]</scope>
    <source>
        <strain evidence="1 2">LSUCC0057</strain>
    </source>
</reference>
<dbReference type="EMBL" id="SPIA01000002">
    <property type="protein sequence ID" value="TFH67752.1"/>
    <property type="molecule type" value="Genomic_DNA"/>
</dbReference>
<gene>
    <name evidence="1" type="ORF">E3W66_05740</name>
</gene>
<proteinExistence type="predicted"/>
<dbReference type="OrthoDB" id="5738727at2"/>
<accession>A0A4Y8UH90</accession>
<sequence length="350" mass="39579">MSSQSAFDHYPFSDDGSHYQKLPAEDNAEHFQDHAGLFLWGTAGEFDLFFGATLYHVGGRKWGFESGAFNQSFLLITPNSKSGREMGNNTFIANRMDPMRRFDFKETIHEDRVTWQAGNRVMTFSAPTWEVRGEHFGIDLDIKFTADGAPAPYHGDWAGFVERKVGGNEVICKGEGSCTYNGKTYTIENGFGVRERTCLGRNFDVPSLLGIGQGYLWSWTFAPAIKIFYFEQGGSGHHAGRVFLNDGKIDFSSEQTHSEVLEVWTDPLTHEQRATRMRITMKSDQGELEYEIHTWRRMIFGFHLLEAYTTHTGKAGRASGRFTYPDGRVIVIDDEIAYMEHGFPTPNIAA</sequence>
<name>A0A4Y8UH90_9GAMM</name>